<keyword evidence="2" id="KW-1185">Reference proteome</keyword>
<sequence>MASWDVPRRPTTAAFRDFDAADRDLRTALRLGLRFAEEAYERLWAEAGRRAGGGRDQRAVFEQLIDGLWQPDYQWAQAVALLGDAVTNYETYVERSHAELTRADASAWAPAPLADASEPPPWDELRATFARLDVEIEPAGVERGRRLRRLLALRRGELRTEQLRGLVRAPAGDLLAVAAALDAHDVIDVLDALARAAEAIDPVVVAHAAGGRPAPEWI</sequence>
<reference evidence="2" key="1">
    <citation type="submission" date="2023-07" db="EMBL/GenBank/DDBJ databases">
        <title>Conexibacter stalactiti sp. nov., isolated from stalactites in a lava cave and emended description of the genus Conexibacter.</title>
        <authorList>
            <person name="Lee S.D."/>
        </authorList>
    </citation>
    <scope>NUCLEOTIDE SEQUENCE [LARGE SCALE GENOMIC DNA]</scope>
    <source>
        <strain evidence="2">KCTC 39840</strain>
    </source>
</reference>
<name>A0ABU4HX86_9ACTN</name>
<gene>
    <name evidence="1" type="ORF">R7226_26535</name>
</gene>
<dbReference type="Proteomes" id="UP001284601">
    <property type="component" value="Unassembled WGS sequence"/>
</dbReference>
<protein>
    <submittedName>
        <fullName evidence="1">Uncharacterized protein</fullName>
    </submittedName>
</protein>
<dbReference type="EMBL" id="JAWSTH010000110">
    <property type="protein sequence ID" value="MDW5597940.1"/>
    <property type="molecule type" value="Genomic_DNA"/>
</dbReference>
<accession>A0ABU4HX86</accession>
<proteinExistence type="predicted"/>
<organism evidence="1 2">
    <name type="scientific">Conexibacter stalactiti</name>
    <dbReference type="NCBI Taxonomy" id="1940611"/>
    <lineage>
        <taxon>Bacteria</taxon>
        <taxon>Bacillati</taxon>
        <taxon>Actinomycetota</taxon>
        <taxon>Thermoleophilia</taxon>
        <taxon>Solirubrobacterales</taxon>
        <taxon>Conexibacteraceae</taxon>
        <taxon>Conexibacter</taxon>
    </lineage>
</organism>
<evidence type="ECO:0000313" key="2">
    <source>
        <dbReference type="Proteomes" id="UP001284601"/>
    </source>
</evidence>
<dbReference type="RefSeq" id="WP_318600410.1">
    <property type="nucleotide sequence ID" value="NZ_JAWSTH010000110.1"/>
</dbReference>
<evidence type="ECO:0000313" key="1">
    <source>
        <dbReference type="EMBL" id="MDW5597940.1"/>
    </source>
</evidence>
<comment type="caution">
    <text evidence="1">The sequence shown here is derived from an EMBL/GenBank/DDBJ whole genome shotgun (WGS) entry which is preliminary data.</text>
</comment>